<dbReference type="GO" id="GO:0000150">
    <property type="term" value="F:DNA strand exchange activity"/>
    <property type="evidence" value="ECO:0007669"/>
    <property type="project" value="UniProtKB-KW"/>
</dbReference>
<dbReference type="Pfam" id="PF00239">
    <property type="entry name" value="Resolvase"/>
    <property type="match status" value="1"/>
</dbReference>
<dbReference type="SUPFAM" id="SSF46689">
    <property type="entry name" value="Homeodomain-like"/>
    <property type="match status" value="1"/>
</dbReference>
<dbReference type="GO" id="GO:0003677">
    <property type="term" value="F:DNA binding"/>
    <property type="evidence" value="ECO:0007669"/>
    <property type="project" value="UniProtKB-KW"/>
</dbReference>
<dbReference type="RefSeq" id="WP_033095106.1">
    <property type="nucleotide sequence ID" value="NZ_JQED01000047.1"/>
</dbReference>
<dbReference type="SUPFAM" id="SSF53041">
    <property type="entry name" value="Resolvase-like"/>
    <property type="match status" value="1"/>
</dbReference>
<dbReference type="InterPro" id="IPR036162">
    <property type="entry name" value="Resolvase-like_N_sf"/>
</dbReference>
<evidence type="ECO:0000256" key="1">
    <source>
        <dbReference type="ARBA" id="ARBA00009913"/>
    </source>
</evidence>
<evidence type="ECO:0000313" key="10">
    <source>
        <dbReference type="Proteomes" id="UP000029843"/>
    </source>
</evidence>
<dbReference type="CDD" id="cd03768">
    <property type="entry name" value="SR_ResInv"/>
    <property type="match status" value="1"/>
</dbReference>
<dbReference type="FunFam" id="3.40.50.1390:FF:000001">
    <property type="entry name" value="DNA recombinase"/>
    <property type="match status" value="1"/>
</dbReference>
<evidence type="ECO:0000256" key="2">
    <source>
        <dbReference type="ARBA" id="ARBA00022908"/>
    </source>
</evidence>
<gene>
    <name evidence="9" type="ORF">ND2E_4110</name>
</gene>
<name>A0A099KC22_COLPS</name>
<keyword evidence="5" id="KW-0233">DNA recombination</keyword>
<dbReference type="GO" id="GO:0015074">
    <property type="term" value="P:DNA integration"/>
    <property type="evidence" value="ECO:0007669"/>
    <property type="project" value="UniProtKB-KW"/>
</dbReference>
<dbReference type="PROSITE" id="PS51736">
    <property type="entry name" value="RECOMBINASES_3"/>
    <property type="match status" value="1"/>
</dbReference>
<evidence type="ECO:0000256" key="3">
    <source>
        <dbReference type="ARBA" id="ARBA00023100"/>
    </source>
</evidence>
<dbReference type="InterPro" id="IPR050639">
    <property type="entry name" value="SSR_resolvase"/>
</dbReference>
<evidence type="ECO:0000259" key="8">
    <source>
        <dbReference type="PROSITE" id="PS51736"/>
    </source>
</evidence>
<keyword evidence="4" id="KW-0238">DNA-binding</keyword>
<keyword evidence="3" id="KW-0230">DNA invertase</keyword>
<dbReference type="Proteomes" id="UP000029843">
    <property type="component" value="Unassembled WGS sequence"/>
</dbReference>
<dbReference type="InterPro" id="IPR006118">
    <property type="entry name" value="Recombinase_CS"/>
</dbReference>
<evidence type="ECO:0000256" key="6">
    <source>
        <dbReference type="PIRSR" id="PIRSR606118-50"/>
    </source>
</evidence>
<feature type="domain" description="Resolvase/invertase-type recombinase catalytic" evidence="8">
    <location>
        <begin position="2"/>
        <end position="136"/>
    </location>
</feature>
<comment type="similarity">
    <text evidence="1">Belongs to the site-specific recombinase resolvase family.</text>
</comment>
<dbReference type="PANTHER" id="PTHR30461">
    <property type="entry name" value="DNA-INVERTASE FROM LAMBDOID PROPHAGE"/>
    <property type="match status" value="1"/>
</dbReference>
<dbReference type="EMBL" id="JQED01000047">
    <property type="protein sequence ID" value="KGJ88274.1"/>
    <property type="molecule type" value="Genomic_DNA"/>
</dbReference>
<dbReference type="PANTHER" id="PTHR30461:SF26">
    <property type="entry name" value="RESOLVASE HOMOLOG YNEB"/>
    <property type="match status" value="1"/>
</dbReference>
<dbReference type="OrthoDB" id="9786476at2"/>
<dbReference type="Gene3D" id="3.40.50.1390">
    <property type="entry name" value="Resolvase, N-terminal catalytic domain"/>
    <property type="match status" value="1"/>
</dbReference>
<evidence type="ECO:0000313" key="9">
    <source>
        <dbReference type="EMBL" id="KGJ88274.1"/>
    </source>
</evidence>
<organism evidence="9 10">
    <name type="scientific">Colwellia psychrerythraea</name>
    <name type="common">Vibrio psychroerythus</name>
    <dbReference type="NCBI Taxonomy" id="28229"/>
    <lineage>
        <taxon>Bacteria</taxon>
        <taxon>Pseudomonadati</taxon>
        <taxon>Pseudomonadota</taxon>
        <taxon>Gammaproteobacteria</taxon>
        <taxon>Alteromonadales</taxon>
        <taxon>Colwelliaceae</taxon>
        <taxon>Colwellia</taxon>
    </lineage>
</organism>
<evidence type="ECO:0000256" key="7">
    <source>
        <dbReference type="PROSITE-ProRule" id="PRU10137"/>
    </source>
</evidence>
<comment type="caution">
    <text evidence="9">The sequence shown here is derived from an EMBL/GenBank/DDBJ whole genome shotgun (WGS) entry which is preliminary data.</text>
</comment>
<dbReference type="AlphaFoldDB" id="A0A099KC22"/>
<reference evidence="9 10" key="1">
    <citation type="submission" date="2014-08" db="EMBL/GenBank/DDBJ databases">
        <title>Genomic and Phenotypic Diversity of Colwellia psychrerythraea strains from Disparate Marine Basins.</title>
        <authorList>
            <person name="Techtmann S.M."/>
            <person name="Stelling S.C."/>
            <person name="Utturkar S.M."/>
            <person name="Alshibli N."/>
            <person name="Harris A."/>
            <person name="Brown S.D."/>
            <person name="Hazen T.C."/>
        </authorList>
    </citation>
    <scope>NUCLEOTIDE SEQUENCE [LARGE SCALE GENOMIC DNA]</scope>
    <source>
        <strain evidence="9 10">ND2E</strain>
    </source>
</reference>
<dbReference type="PATRIC" id="fig|28229.4.peg.3448"/>
<keyword evidence="2" id="KW-0229">DNA integration</keyword>
<feature type="active site" description="O-(5'-phospho-DNA)-serine intermediate" evidence="6 7">
    <location>
        <position position="10"/>
    </location>
</feature>
<accession>A0A099KC22</accession>
<dbReference type="PROSITE" id="PS00397">
    <property type="entry name" value="RECOMBINASES_1"/>
    <property type="match status" value="1"/>
</dbReference>
<dbReference type="PROSITE" id="PS00398">
    <property type="entry name" value="RECOMBINASES_2"/>
    <property type="match status" value="1"/>
</dbReference>
<evidence type="ECO:0000256" key="4">
    <source>
        <dbReference type="ARBA" id="ARBA00023125"/>
    </source>
</evidence>
<dbReference type="InterPro" id="IPR006119">
    <property type="entry name" value="Resolv_N"/>
</dbReference>
<dbReference type="InterPro" id="IPR009057">
    <property type="entry name" value="Homeodomain-like_sf"/>
</dbReference>
<sequence>MSLVGYARVSTTDQNLSIQYAALKSAQCKKIFSEKKSGTHKKGRTQLDACLDYLREGDTLIVTRVDRLSRSLRDLQNLAHDLKENGIHLKATEQPIDTSSAAGNAFFSMLGVFAEFETTLRKERQLEGIAKAKVQGKYKGRQPTARTKSDQVISLIKEGLTRQAVAEKLDIGIASVYRIIKEYMEANPTTTLPGSRSKIKIAKLDVSMNVENNSKFVRGKSKAREYIEDEWITQYDMFKPEKDGWDYILKVPYSSQKDLEETVYDIMSEAQSTADMKNCFAEINVTHKESGKHW</sequence>
<proteinExistence type="inferred from homology"/>
<dbReference type="Gene3D" id="1.10.10.60">
    <property type="entry name" value="Homeodomain-like"/>
    <property type="match status" value="1"/>
</dbReference>
<evidence type="ECO:0000256" key="5">
    <source>
        <dbReference type="ARBA" id="ARBA00023172"/>
    </source>
</evidence>
<dbReference type="SMART" id="SM00857">
    <property type="entry name" value="Resolvase"/>
    <property type="match status" value="1"/>
</dbReference>
<protein>
    <submittedName>
        <fullName evidence="9">Resolvase domain-containing protein</fullName>
    </submittedName>
</protein>